<reference evidence="8" key="1">
    <citation type="submission" date="2021-01" db="EMBL/GenBank/DDBJ databases">
        <authorList>
            <person name="Corre E."/>
            <person name="Pelletier E."/>
            <person name="Niang G."/>
            <person name="Scheremetjew M."/>
            <person name="Finn R."/>
            <person name="Kale V."/>
            <person name="Holt S."/>
            <person name="Cochrane G."/>
            <person name="Meng A."/>
            <person name="Brown T."/>
            <person name="Cohen L."/>
        </authorList>
    </citation>
    <scope>NUCLEOTIDE SEQUENCE</scope>
    <source>
        <strain evidence="8">Isolate 1302-5</strain>
    </source>
</reference>
<dbReference type="InterPro" id="IPR000629">
    <property type="entry name" value="RNA-helicase_DEAD-box_CS"/>
</dbReference>
<evidence type="ECO:0000256" key="3">
    <source>
        <dbReference type="ARBA" id="ARBA00022840"/>
    </source>
</evidence>
<feature type="region of interest" description="Disordered" evidence="6">
    <location>
        <begin position="393"/>
        <end position="423"/>
    </location>
</feature>
<feature type="compositionally biased region" description="Acidic residues" evidence="6">
    <location>
        <begin position="92"/>
        <end position="102"/>
    </location>
</feature>
<keyword evidence="4" id="KW-0347">Helicase</keyword>
<feature type="compositionally biased region" description="Acidic residues" evidence="6">
    <location>
        <begin position="111"/>
        <end position="120"/>
    </location>
</feature>
<evidence type="ECO:0000256" key="6">
    <source>
        <dbReference type="SAM" id="MobiDB-lite"/>
    </source>
</evidence>
<evidence type="ECO:0000256" key="5">
    <source>
        <dbReference type="RuleBase" id="RU365068"/>
    </source>
</evidence>
<feature type="domain" description="Helicase ATP-binding" evidence="7">
    <location>
        <begin position="354"/>
        <end position="541"/>
    </location>
</feature>
<feature type="compositionally biased region" description="Basic residues" evidence="6">
    <location>
        <begin position="77"/>
        <end position="86"/>
    </location>
</feature>
<feature type="region of interest" description="Disordered" evidence="6">
    <location>
        <begin position="192"/>
        <end position="318"/>
    </location>
</feature>
<feature type="compositionally biased region" description="Basic and acidic residues" evidence="6">
    <location>
        <begin position="124"/>
        <end position="133"/>
    </location>
</feature>
<accession>A0A7S4MJ58</accession>
<comment type="domain">
    <text evidence="5">The Q motif is unique to and characteristic of the DEAD box family of RNA helicases and controls ATP binding and hydrolysis.</text>
</comment>
<feature type="region of interest" description="Disordered" evidence="6">
    <location>
        <begin position="58"/>
        <end position="141"/>
    </location>
</feature>
<keyword evidence="1 4" id="KW-0547">Nucleotide-binding</keyword>
<dbReference type="InterPro" id="IPR011545">
    <property type="entry name" value="DEAD/DEAH_box_helicase_dom"/>
</dbReference>
<feature type="compositionally biased region" description="Basic residues" evidence="6">
    <location>
        <begin position="238"/>
        <end position="255"/>
    </location>
</feature>
<dbReference type="GO" id="GO:0003723">
    <property type="term" value="F:RNA binding"/>
    <property type="evidence" value="ECO:0007669"/>
    <property type="project" value="UniProtKB-UniRule"/>
</dbReference>
<evidence type="ECO:0000256" key="2">
    <source>
        <dbReference type="ARBA" id="ARBA00022801"/>
    </source>
</evidence>
<name>A0A7S4MJ58_9STRA</name>
<dbReference type="SMART" id="SM00487">
    <property type="entry name" value="DEXDc"/>
    <property type="match status" value="1"/>
</dbReference>
<dbReference type="InterPro" id="IPR014001">
    <property type="entry name" value="Helicase_ATP-bd"/>
</dbReference>
<feature type="compositionally biased region" description="Basic and acidic residues" evidence="6">
    <location>
        <begin position="542"/>
        <end position="552"/>
    </location>
</feature>
<feature type="compositionally biased region" description="Low complexity" evidence="6">
    <location>
        <begin position="16"/>
        <end position="29"/>
    </location>
</feature>
<dbReference type="SUPFAM" id="SSF52540">
    <property type="entry name" value="P-loop containing nucleoside triphosphate hydrolases"/>
    <property type="match status" value="1"/>
</dbReference>
<feature type="compositionally biased region" description="Basic and acidic residues" evidence="6">
    <location>
        <begin position="393"/>
        <end position="409"/>
    </location>
</feature>
<feature type="compositionally biased region" description="Acidic residues" evidence="6">
    <location>
        <begin position="553"/>
        <end position="562"/>
    </location>
</feature>
<dbReference type="Gene3D" id="3.40.50.300">
    <property type="entry name" value="P-loop containing nucleotide triphosphate hydrolases"/>
    <property type="match status" value="1"/>
</dbReference>
<comment type="similarity">
    <text evidence="4">Belongs to the DEAD box helicase family.</text>
</comment>
<keyword evidence="5" id="KW-0694">RNA-binding</keyword>
<keyword evidence="2 4" id="KW-0378">Hydrolase</keyword>
<evidence type="ECO:0000256" key="1">
    <source>
        <dbReference type="ARBA" id="ARBA00022741"/>
    </source>
</evidence>
<feature type="compositionally biased region" description="Acidic residues" evidence="6">
    <location>
        <begin position="410"/>
        <end position="419"/>
    </location>
</feature>
<dbReference type="Pfam" id="PF00270">
    <property type="entry name" value="DEAD"/>
    <property type="match status" value="1"/>
</dbReference>
<dbReference type="PANTHER" id="PTHR24031">
    <property type="entry name" value="RNA HELICASE"/>
    <property type="match status" value="1"/>
</dbReference>
<proteinExistence type="inferred from homology"/>
<feature type="compositionally biased region" description="Basic and acidic residues" evidence="6">
    <location>
        <begin position="228"/>
        <end position="237"/>
    </location>
</feature>
<feature type="region of interest" description="Disordered" evidence="6">
    <location>
        <begin position="1"/>
        <end position="42"/>
    </location>
</feature>
<protein>
    <recommendedName>
        <fullName evidence="5">ATP-dependent RNA helicase</fullName>
        <ecNumber evidence="5">3.6.4.13</ecNumber>
    </recommendedName>
</protein>
<evidence type="ECO:0000259" key="7">
    <source>
        <dbReference type="PROSITE" id="PS51192"/>
    </source>
</evidence>
<organism evidence="8">
    <name type="scientific">Odontella aurita</name>
    <dbReference type="NCBI Taxonomy" id="265563"/>
    <lineage>
        <taxon>Eukaryota</taxon>
        <taxon>Sar</taxon>
        <taxon>Stramenopiles</taxon>
        <taxon>Ochrophyta</taxon>
        <taxon>Bacillariophyta</taxon>
        <taxon>Mediophyceae</taxon>
        <taxon>Biddulphiophycidae</taxon>
        <taxon>Eupodiscales</taxon>
        <taxon>Odontellaceae</taxon>
        <taxon>Odontella</taxon>
    </lineage>
</organism>
<evidence type="ECO:0000313" key="8">
    <source>
        <dbReference type="EMBL" id="CAE2225141.1"/>
    </source>
</evidence>
<dbReference type="AlphaFoldDB" id="A0A7S4MJ58"/>
<sequence>MGKNRRRHRKEAHVKAPSSPDSDAAPASPVDHEFDSAASSGKIVTDAKVVNSWSSLPWQTANDATLPEPSTKDKKGGGKKGKKRRRPIPEAEPSELDEESHCEEENRGEWGEEGDRDEYIDSYNHYDDPHADPSDLWNPIESQHTIGKKGWAAGIEGADDPGIMLGLEVIDGSKYEVQKEETDGGVVTKVFFKDGDANDNNGEGASADDADADAAASSGNGDDNDEAEMARLKAEMRKLKRREARLRKKKRKLAKRNAADEKGEDTEDKNDKDEKVVAKRGKKAKKNNTDKKSSKGESSTKDDSRQDRPTPEDVSAVRSSWLSPTGVYLHSTLCSSLASRSFRTPTPIQGATLAASVLGRRDVVGAAPTGSGKTLAYGLPVLHGILEGRDNAEEARAEAELARAEKDEAAQDESSSESESEVKSKERPLAALILVPTRELALQVTSEIQIACDKSVDVCAVVGGMAEAKQSRLLRRRPEVVVATPGRLWELMSKEEHPHLTDLSSLRYLIIDEADRLIRQGSFPQLRKIFEAIRRANPPPPSREELERRMQEADEDESDDDEDRMRGLRGVMGEAKVDMIRLDVL</sequence>
<comment type="function">
    <text evidence="5">RNA helicase.</text>
</comment>
<keyword evidence="3 4" id="KW-0067">ATP-binding</keyword>
<dbReference type="GO" id="GO:0003724">
    <property type="term" value="F:RNA helicase activity"/>
    <property type="evidence" value="ECO:0007669"/>
    <property type="project" value="UniProtKB-EC"/>
</dbReference>
<dbReference type="GO" id="GO:0016787">
    <property type="term" value="F:hydrolase activity"/>
    <property type="evidence" value="ECO:0007669"/>
    <property type="project" value="UniProtKB-KW"/>
</dbReference>
<comment type="catalytic activity">
    <reaction evidence="5">
        <text>ATP + H2O = ADP + phosphate + H(+)</text>
        <dbReference type="Rhea" id="RHEA:13065"/>
        <dbReference type="ChEBI" id="CHEBI:15377"/>
        <dbReference type="ChEBI" id="CHEBI:15378"/>
        <dbReference type="ChEBI" id="CHEBI:30616"/>
        <dbReference type="ChEBI" id="CHEBI:43474"/>
        <dbReference type="ChEBI" id="CHEBI:456216"/>
        <dbReference type="EC" id="3.6.4.13"/>
    </reaction>
</comment>
<dbReference type="EC" id="3.6.4.13" evidence="5"/>
<feature type="compositionally biased region" description="Basic residues" evidence="6">
    <location>
        <begin position="1"/>
        <end position="12"/>
    </location>
</feature>
<feature type="region of interest" description="Disordered" evidence="6">
    <location>
        <begin position="533"/>
        <end position="569"/>
    </location>
</feature>
<dbReference type="InterPro" id="IPR027417">
    <property type="entry name" value="P-loop_NTPase"/>
</dbReference>
<evidence type="ECO:0000256" key="4">
    <source>
        <dbReference type="RuleBase" id="RU000492"/>
    </source>
</evidence>
<feature type="compositionally biased region" description="Basic and acidic residues" evidence="6">
    <location>
        <begin position="287"/>
        <end position="311"/>
    </location>
</feature>
<dbReference type="PROSITE" id="PS00039">
    <property type="entry name" value="DEAD_ATP_HELICASE"/>
    <property type="match status" value="1"/>
</dbReference>
<dbReference type="GO" id="GO:0005524">
    <property type="term" value="F:ATP binding"/>
    <property type="evidence" value="ECO:0007669"/>
    <property type="project" value="UniProtKB-UniRule"/>
</dbReference>
<dbReference type="PROSITE" id="PS51192">
    <property type="entry name" value="HELICASE_ATP_BIND_1"/>
    <property type="match status" value="1"/>
</dbReference>
<dbReference type="EMBL" id="HBKQ01014519">
    <property type="protein sequence ID" value="CAE2225141.1"/>
    <property type="molecule type" value="Transcribed_RNA"/>
</dbReference>
<gene>
    <name evidence="8" type="ORF">OAUR00152_LOCUS9909</name>
</gene>